<keyword evidence="2" id="KW-1185">Reference proteome</keyword>
<name>A0A5J9U511_9POAL</name>
<gene>
    <name evidence="1" type="ORF">EJB05_34438</name>
</gene>
<organism evidence="1 2">
    <name type="scientific">Eragrostis curvula</name>
    <name type="common">weeping love grass</name>
    <dbReference type="NCBI Taxonomy" id="38414"/>
    <lineage>
        <taxon>Eukaryota</taxon>
        <taxon>Viridiplantae</taxon>
        <taxon>Streptophyta</taxon>
        <taxon>Embryophyta</taxon>
        <taxon>Tracheophyta</taxon>
        <taxon>Spermatophyta</taxon>
        <taxon>Magnoliopsida</taxon>
        <taxon>Liliopsida</taxon>
        <taxon>Poales</taxon>
        <taxon>Poaceae</taxon>
        <taxon>PACMAD clade</taxon>
        <taxon>Chloridoideae</taxon>
        <taxon>Eragrostideae</taxon>
        <taxon>Eragrostidinae</taxon>
        <taxon>Eragrostis</taxon>
    </lineage>
</organism>
<comment type="caution">
    <text evidence="1">The sequence shown here is derived from an EMBL/GenBank/DDBJ whole genome shotgun (WGS) entry which is preliminary data.</text>
</comment>
<proteinExistence type="predicted"/>
<reference evidence="1 2" key="1">
    <citation type="journal article" date="2019" name="Sci. Rep.">
        <title>A high-quality genome of Eragrostis curvula grass provides insights into Poaceae evolution and supports new strategies to enhance forage quality.</title>
        <authorList>
            <person name="Carballo J."/>
            <person name="Santos B.A.C.M."/>
            <person name="Zappacosta D."/>
            <person name="Garbus I."/>
            <person name="Selva J.P."/>
            <person name="Gallo C.A."/>
            <person name="Diaz A."/>
            <person name="Albertini E."/>
            <person name="Caccamo M."/>
            <person name="Echenique V."/>
        </authorList>
    </citation>
    <scope>NUCLEOTIDE SEQUENCE [LARGE SCALE GENOMIC DNA]</scope>
    <source>
        <strain evidence="2">cv. Victoria</strain>
        <tissue evidence="1">Leaf</tissue>
    </source>
</reference>
<dbReference type="Proteomes" id="UP000324897">
    <property type="component" value="Chromosome 7"/>
</dbReference>
<dbReference type="EMBL" id="RWGY01000029">
    <property type="protein sequence ID" value="TVU18348.1"/>
    <property type="molecule type" value="Genomic_DNA"/>
</dbReference>
<accession>A0A5J9U511</accession>
<evidence type="ECO:0000313" key="2">
    <source>
        <dbReference type="Proteomes" id="UP000324897"/>
    </source>
</evidence>
<sequence>MALTGGCSSMDEEVAARLRHYLSEAELAAMEEGKMKKLLEILHRQQEEARRRRENPNAMRAAREAMLRRVEDMIEQSKEFIPQRLEAEKRILDFDPKQGGEYYSRLPYVVDIITFDHDEECK</sequence>
<dbReference type="OrthoDB" id="692871at2759"/>
<protein>
    <submittedName>
        <fullName evidence="1">Uncharacterized protein</fullName>
    </submittedName>
</protein>
<evidence type="ECO:0000313" key="1">
    <source>
        <dbReference type="EMBL" id="TVU18348.1"/>
    </source>
</evidence>
<feature type="non-terminal residue" evidence="1">
    <location>
        <position position="1"/>
    </location>
</feature>
<dbReference type="Gramene" id="TVU18348">
    <property type="protein sequence ID" value="TVU18348"/>
    <property type="gene ID" value="EJB05_34438"/>
</dbReference>
<dbReference type="AlphaFoldDB" id="A0A5J9U511"/>